<protein>
    <recommendedName>
        <fullName evidence="7">FTP domain-containing protein</fullName>
    </recommendedName>
</protein>
<dbReference type="GO" id="GO:0046872">
    <property type="term" value="F:metal ion binding"/>
    <property type="evidence" value="ECO:0007669"/>
    <property type="project" value="UniProtKB-KW"/>
</dbReference>
<dbReference type="OrthoDB" id="3227768at2759"/>
<evidence type="ECO:0000256" key="5">
    <source>
        <dbReference type="ARBA" id="ARBA00023049"/>
    </source>
</evidence>
<evidence type="ECO:0000313" key="9">
    <source>
        <dbReference type="Proteomes" id="UP000759537"/>
    </source>
</evidence>
<proteinExistence type="predicted"/>
<dbReference type="GO" id="GO:0006508">
    <property type="term" value="P:proteolysis"/>
    <property type="evidence" value="ECO:0007669"/>
    <property type="project" value="UniProtKB-KW"/>
</dbReference>
<evidence type="ECO:0000259" key="7">
    <source>
        <dbReference type="Pfam" id="PF07504"/>
    </source>
</evidence>
<keyword evidence="6" id="KW-0732">Signal</keyword>
<evidence type="ECO:0000256" key="4">
    <source>
        <dbReference type="ARBA" id="ARBA00022833"/>
    </source>
</evidence>
<dbReference type="Pfam" id="PF07504">
    <property type="entry name" value="FTP"/>
    <property type="match status" value="1"/>
</dbReference>
<evidence type="ECO:0000256" key="1">
    <source>
        <dbReference type="ARBA" id="ARBA00022670"/>
    </source>
</evidence>
<comment type="caution">
    <text evidence="8">The sequence shown here is derived from an EMBL/GenBank/DDBJ whole genome shotgun (WGS) entry which is preliminary data.</text>
</comment>
<name>A0A9P5MRU6_9AGAM</name>
<dbReference type="PANTHER" id="PTHR33478">
    <property type="entry name" value="EXTRACELLULAR METALLOPROTEINASE MEP"/>
    <property type="match status" value="1"/>
</dbReference>
<sequence>MYLSSLALVGLLGSALAVMHNPHRKTMGFGPVHPHAKFHVHEVPVVVPGSSCKLDDGTTPISSSFFNSNPYEIARCFVTALLDDQLSEDNSFALRNDSYTDKATGVTHVFFRQMINGIEVADGDINVNVMDGRVISYGDSFYRGDVPNIVNEPIAPVPPADSLQDQIVEHLSLRQFWQESVRTDQNTMSGSPKDEDLHRWNCEHLLTPYEHSKKGFAKSGDVADPRNALLHFMLCATPHDAVVQEILNNYDQIIENMTSSFGAHAIGSYVTMVGTIDNVPDAVSPVQAKSVYIQLLDGDKTMLMQAWRFEVEMRHNRYEAVVSRQAPYHILSVVDWVSD</sequence>
<dbReference type="InterPro" id="IPR050371">
    <property type="entry name" value="Fungal_virulence_M36"/>
</dbReference>
<dbReference type="EMBL" id="WHVB01000015">
    <property type="protein sequence ID" value="KAF8476429.1"/>
    <property type="molecule type" value="Genomic_DNA"/>
</dbReference>
<dbReference type="AlphaFoldDB" id="A0A9P5MRU6"/>
<evidence type="ECO:0000256" key="3">
    <source>
        <dbReference type="ARBA" id="ARBA00022801"/>
    </source>
</evidence>
<organism evidence="8 9">
    <name type="scientific">Russula ochroleuca</name>
    <dbReference type="NCBI Taxonomy" id="152965"/>
    <lineage>
        <taxon>Eukaryota</taxon>
        <taxon>Fungi</taxon>
        <taxon>Dikarya</taxon>
        <taxon>Basidiomycota</taxon>
        <taxon>Agaricomycotina</taxon>
        <taxon>Agaricomycetes</taxon>
        <taxon>Russulales</taxon>
        <taxon>Russulaceae</taxon>
        <taxon>Russula</taxon>
    </lineage>
</organism>
<keyword evidence="3" id="KW-0378">Hydrolase</keyword>
<feature type="domain" description="FTP" evidence="7">
    <location>
        <begin position="97"/>
        <end position="141"/>
    </location>
</feature>
<dbReference type="InterPro" id="IPR011096">
    <property type="entry name" value="FTP_domain"/>
</dbReference>
<feature type="signal peptide" evidence="6">
    <location>
        <begin position="1"/>
        <end position="17"/>
    </location>
</feature>
<reference evidence="8" key="2">
    <citation type="journal article" date="2020" name="Nat. Commun.">
        <title>Large-scale genome sequencing of mycorrhizal fungi provides insights into the early evolution of symbiotic traits.</title>
        <authorList>
            <person name="Miyauchi S."/>
            <person name="Kiss E."/>
            <person name="Kuo A."/>
            <person name="Drula E."/>
            <person name="Kohler A."/>
            <person name="Sanchez-Garcia M."/>
            <person name="Morin E."/>
            <person name="Andreopoulos B."/>
            <person name="Barry K.W."/>
            <person name="Bonito G."/>
            <person name="Buee M."/>
            <person name="Carver A."/>
            <person name="Chen C."/>
            <person name="Cichocki N."/>
            <person name="Clum A."/>
            <person name="Culley D."/>
            <person name="Crous P.W."/>
            <person name="Fauchery L."/>
            <person name="Girlanda M."/>
            <person name="Hayes R.D."/>
            <person name="Keri Z."/>
            <person name="LaButti K."/>
            <person name="Lipzen A."/>
            <person name="Lombard V."/>
            <person name="Magnuson J."/>
            <person name="Maillard F."/>
            <person name="Murat C."/>
            <person name="Nolan M."/>
            <person name="Ohm R.A."/>
            <person name="Pangilinan J."/>
            <person name="Pereira M.F."/>
            <person name="Perotto S."/>
            <person name="Peter M."/>
            <person name="Pfister S."/>
            <person name="Riley R."/>
            <person name="Sitrit Y."/>
            <person name="Stielow J.B."/>
            <person name="Szollosi G."/>
            <person name="Zifcakova L."/>
            <person name="Stursova M."/>
            <person name="Spatafora J.W."/>
            <person name="Tedersoo L."/>
            <person name="Vaario L.M."/>
            <person name="Yamada A."/>
            <person name="Yan M."/>
            <person name="Wang P."/>
            <person name="Xu J."/>
            <person name="Bruns T."/>
            <person name="Baldrian P."/>
            <person name="Vilgalys R."/>
            <person name="Dunand C."/>
            <person name="Henrissat B."/>
            <person name="Grigoriev I.V."/>
            <person name="Hibbett D."/>
            <person name="Nagy L.G."/>
            <person name="Martin F.M."/>
        </authorList>
    </citation>
    <scope>NUCLEOTIDE SEQUENCE</scope>
    <source>
        <strain evidence="8">Prilba</strain>
    </source>
</reference>
<evidence type="ECO:0000256" key="2">
    <source>
        <dbReference type="ARBA" id="ARBA00022723"/>
    </source>
</evidence>
<reference evidence="8" key="1">
    <citation type="submission" date="2019-10" db="EMBL/GenBank/DDBJ databases">
        <authorList>
            <consortium name="DOE Joint Genome Institute"/>
            <person name="Kuo A."/>
            <person name="Miyauchi S."/>
            <person name="Kiss E."/>
            <person name="Drula E."/>
            <person name="Kohler A."/>
            <person name="Sanchez-Garcia M."/>
            <person name="Andreopoulos B."/>
            <person name="Barry K.W."/>
            <person name="Bonito G."/>
            <person name="Buee M."/>
            <person name="Carver A."/>
            <person name="Chen C."/>
            <person name="Cichocki N."/>
            <person name="Clum A."/>
            <person name="Culley D."/>
            <person name="Crous P.W."/>
            <person name="Fauchery L."/>
            <person name="Girlanda M."/>
            <person name="Hayes R."/>
            <person name="Keri Z."/>
            <person name="LaButti K."/>
            <person name="Lipzen A."/>
            <person name="Lombard V."/>
            <person name="Magnuson J."/>
            <person name="Maillard F."/>
            <person name="Morin E."/>
            <person name="Murat C."/>
            <person name="Nolan M."/>
            <person name="Ohm R."/>
            <person name="Pangilinan J."/>
            <person name="Pereira M."/>
            <person name="Perotto S."/>
            <person name="Peter M."/>
            <person name="Riley R."/>
            <person name="Sitrit Y."/>
            <person name="Stielow B."/>
            <person name="Szollosi G."/>
            <person name="Zifcakova L."/>
            <person name="Stursova M."/>
            <person name="Spatafora J.W."/>
            <person name="Tedersoo L."/>
            <person name="Vaario L.-M."/>
            <person name="Yamada A."/>
            <person name="Yan M."/>
            <person name="Wang P."/>
            <person name="Xu J."/>
            <person name="Bruns T."/>
            <person name="Baldrian P."/>
            <person name="Vilgalys R."/>
            <person name="Henrissat B."/>
            <person name="Grigoriev I.V."/>
            <person name="Hibbett D."/>
            <person name="Nagy L.G."/>
            <person name="Martin F.M."/>
        </authorList>
    </citation>
    <scope>NUCLEOTIDE SEQUENCE</scope>
    <source>
        <strain evidence="8">Prilba</strain>
    </source>
</reference>
<keyword evidence="1" id="KW-0645">Protease</keyword>
<gene>
    <name evidence="8" type="ORF">DFH94DRAFT_759196</name>
</gene>
<dbReference type="Proteomes" id="UP000759537">
    <property type="component" value="Unassembled WGS sequence"/>
</dbReference>
<accession>A0A9P5MRU6</accession>
<dbReference type="PANTHER" id="PTHR33478:SF1">
    <property type="entry name" value="EXTRACELLULAR METALLOPROTEINASE MEP"/>
    <property type="match status" value="1"/>
</dbReference>
<feature type="chain" id="PRO_5040321263" description="FTP domain-containing protein" evidence="6">
    <location>
        <begin position="18"/>
        <end position="339"/>
    </location>
</feature>
<evidence type="ECO:0000313" key="8">
    <source>
        <dbReference type="EMBL" id="KAF8476429.1"/>
    </source>
</evidence>
<evidence type="ECO:0000256" key="6">
    <source>
        <dbReference type="SAM" id="SignalP"/>
    </source>
</evidence>
<keyword evidence="5" id="KW-0482">Metalloprotease</keyword>
<keyword evidence="9" id="KW-1185">Reference proteome</keyword>
<dbReference type="GO" id="GO:0008237">
    <property type="term" value="F:metallopeptidase activity"/>
    <property type="evidence" value="ECO:0007669"/>
    <property type="project" value="UniProtKB-KW"/>
</dbReference>
<keyword evidence="4" id="KW-0862">Zinc</keyword>
<keyword evidence="2" id="KW-0479">Metal-binding</keyword>